<protein>
    <submittedName>
        <fullName evidence="1">Uncharacterized protein</fullName>
    </submittedName>
</protein>
<dbReference type="Proteomes" id="UP000011531">
    <property type="component" value="Unassembled WGS sequence"/>
</dbReference>
<reference evidence="1 2" key="1">
    <citation type="journal article" date="2014" name="PLoS Genet.">
        <title>Phylogenetically driven sequencing of extremely halophilic archaea reveals strategies for static and dynamic osmo-response.</title>
        <authorList>
            <person name="Becker E.A."/>
            <person name="Seitzer P.M."/>
            <person name="Tritt A."/>
            <person name="Larsen D."/>
            <person name="Krusor M."/>
            <person name="Yao A.I."/>
            <person name="Wu D."/>
            <person name="Madern D."/>
            <person name="Eisen J.A."/>
            <person name="Darling A.E."/>
            <person name="Facciotti M.T."/>
        </authorList>
    </citation>
    <scope>NUCLEOTIDE SEQUENCE [LARGE SCALE GENOMIC DNA]</scope>
    <source>
        <strain evidence="1 2">DSM 18795</strain>
    </source>
</reference>
<evidence type="ECO:0000313" key="1">
    <source>
        <dbReference type="EMBL" id="ELY62409.1"/>
    </source>
</evidence>
<sequence>MTIPLMASHGDGTGLPIDGVAFETQLPGPEPSLSLLAFSELEESFPLELPIGSVGVGTVVLLDPVCAATGDASDAPSVDTTKSANRMLSSVFRVTVIMWGKLRC</sequence>
<name>L9XKU4_9EURY</name>
<evidence type="ECO:0000313" key="2">
    <source>
        <dbReference type="Proteomes" id="UP000011531"/>
    </source>
</evidence>
<gene>
    <name evidence="1" type="ORF">C492_08245</name>
</gene>
<keyword evidence="2" id="KW-1185">Reference proteome</keyword>
<dbReference type="AlphaFoldDB" id="L9XKU4"/>
<comment type="caution">
    <text evidence="1">The sequence shown here is derived from an EMBL/GenBank/DDBJ whole genome shotgun (WGS) entry which is preliminary data.</text>
</comment>
<accession>L9XKU4</accession>
<dbReference type="EMBL" id="AOIA01000060">
    <property type="protein sequence ID" value="ELY62409.1"/>
    <property type="molecule type" value="Genomic_DNA"/>
</dbReference>
<organism evidence="1 2">
    <name type="scientific">Natronococcus jeotgali DSM 18795</name>
    <dbReference type="NCBI Taxonomy" id="1227498"/>
    <lineage>
        <taxon>Archaea</taxon>
        <taxon>Methanobacteriati</taxon>
        <taxon>Methanobacteriota</taxon>
        <taxon>Stenosarchaea group</taxon>
        <taxon>Halobacteria</taxon>
        <taxon>Halobacteriales</taxon>
        <taxon>Natrialbaceae</taxon>
        <taxon>Natronococcus</taxon>
    </lineage>
</organism>
<proteinExistence type="predicted"/>